<feature type="region of interest" description="Disordered" evidence="1">
    <location>
        <begin position="150"/>
        <end position="195"/>
    </location>
</feature>
<reference evidence="3 4" key="1">
    <citation type="submission" date="2019-08" db="EMBL/GenBank/DDBJ databases">
        <authorList>
            <person name="Alioto T."/>
            <person name="Alioto T."/>
            <person name="Gomez Garrido J."/>
        </authorList>
    </citation>
    <scope>NUCLEOTIDE SEQUENCE [LARGE SCALE GENOMIC DNA]</scope>
</reference>
<protein>
    <submittedName>
        <fullName evidence="3">Uncharacterized protein</fullName>
    </submittedName>
</protein>
<dbReference type="Proteomes" id="UP000325440">
    <property type="component" value="Unassembled WGS sequence"/>
</dbReference>
<keyword evidence="2" id="KW-1133">Transmembrane helix</keyword>
<keyword evidence="2" id="KW-0812">Transmembrane</keyword>
<proteinExistence type="predicted"/>
<organism evidence="3 4">
    <name type="scientific">Cinara cedri</name>
    <dbReference type="NCBI Taxonomy" id="506608"/>
    <lineage>
        <taxon>Eukaryota</taxon>
        <taxon>Metazoa</taxon>
        <taxon>Ecdysozoa</taxon>
        <taxon>Arthropoda</taxon>
        <taxon>Hexapoda</taxon>
        <taxon>Insecta</taxon>
        <taxon>Pterygota</taxon>
        <taxon>Neoptera</taxon>
        <taxon>Paraneoptera</taxon>
        <taxon>Hemiptera</taxon>
        <taxon>Sternorrhyncha</taxon>
        <taxon>Aphidomorpha</taxon>
        <taxon>Aphidoidea</taxon>
        <taxon>Aphididae</taxon>
        <taxon>Lachninae</taxon>
        <taxon>Cinara</taxon>
    </lineage>
</organism>
<feature type="region of interest" description="Disordered" evidence="1">
    <location>
        <begin position="210"/>
        <end position="239"/>
    </location>
</feature>
<evidence type="ECO:0000256" key="1">
    <source>
        <dbReference type="SAM" id="MobiDB-lite"/>
    </source>
</evidence>
<feature type="transmembrane region" description="Helical" evidence="2">
    <location>
        <begin position="6"/>
        <end position="24"/>
    </location>
</feature>
<evidence type="ECO:0000256" key="2">
    <source>
        <dbReference type="SAM" id="Phobius"/>
    </source>
</evidence>
<dbReference type="AlphaFoldDB" id="A0A5E4LXK6"/>
<evidence type="ECO:0000313" key="3">
    <source>
        <dbReference type="EMBL" id="VVC24229.1"/>
    </source>
</evidence>
<evidence type="ECO:0000313" key="4">
    <source>
        <dbReference type="Proteomes" id="UP000325440"/>
    </source>
</evidence>
<feature type="compositionally biased region" description="Pro residues" evidence="1">
    <location>
        <begin position="153"/>
        <end position="178"/>
    </location>
</feature>
<keyword evidence="2" id="KW-0472">Membrane</keyword>
<feature type="compositionally biased region" description="Low complexity" evidence="1">
    <location>
        <begin position="179"/>
        <end position="188"/>
    </location>
</feature>
<keyword evidence="4" id="KW-1185">Reference proteome</keyword>
<dbReference type="EMBL" id="CABPRJ010000001">
    <property type="protein sequence ID" value="VVC24229.1"/>
    <property type="molecule type" value="Genomic_DNA"/>
</dbReference>
<feature type="compositionally biased region" description="Basic residues" evidence="1">
    <location>
        <begin position="216"/>
        <end position="230"/>
    </location>
</feature>
<accession>A0A5E4LXK6</accession>
<name>A0A5E4LXK6_9HEMI</name>
<gene>
    <name evidence="3" type="ORF">CINCED_3A016261</name>
</gene>
<sequence>MKTDNLFVISALVFIVIMQNYVVLMKDPKSGSELGYVVSEHNNLAVIAVPVKGSGKIITKFFVVPAKMALKAIKAAAHVLSPRKLKRKFDNMRMKFHAVHVSHETKNHVRTITVDGRGVHWTKLRKLVPTPPSASRTVIGKMMNSLKFTKDGVPPPHGPPFGNPAGPPFGNPAGPPSGNPVGPSDGNPVFGYPGEPVQVVKKKSFLKDNPISKMCRNYKAKRQFKKQQRQIKRDQLGQK</sequence>